<feature type="region of interest" description="Disordered" evidence="3">
    <location>
        <begin position="151"/>
        <end position="210"/>
    </location>
</feature>
<evidence type="ECO:0000256" key="2">
    <source>
        <dbReference type="PROSITE-ProRule" id="PRU00124"/>
    </source>
</evidence>
<dbReference type="InterPro" id="IPR036055">
    <property type="entry name" value="LDL_receptor-like_sf"/>
</dbReference>
<reference evidence="6" key="1">
    <citation type="submission" date="2019-04" db="EMBL/GenBank/DDBJ databases">
        <title>An insight into the mialome of Ixodes scapularis.</title>
        <authorList>
            <person name="Ribeiro J.M."/>
            <person name="Mather T.N."/>
            <person name="Karim S."/>
        </authorList>
    </citation>
    <scope>NUCLEOTIDE SEQUENCE</scope>
</reference>
<dbReference type="InterPro" id="IPR000998">
    <property type="entry name" value="MAM_dom"/>
</dbReference>
<feature type="domain" description="MAM" evidence="5">
    <location>
        <begin position="1996"/>
        <end position="2143"/>
    </location>
</feature>
<dbReference type="VEuPathDB" id="VectorBase:ISCI008401"/>
<dbReference type="CDD" id="cd00112">
    <property type="entry name" value="LDLa"/>
    <property type="match status" value="3"/>
</dbReference>
<dbReference type="VEuPathDB" id="VectorBase:ISCI024194"/>
<feature type="disulfide bond" evidence="2">
    <location>
        <begin position="1747"/>
        <end position="1765"/>
    </location>
</feature>
<accession>A0A4D5RSF2</accession>
<feature type="compositionally biased region" description="Basic and acidic residues" evidence="3">
    <location>
        <begin position="180"/>
        <end position="203"/>
    </location>
</feature>
<dbReference type="VEuPathDB" id="VectorBase:ISCW012219"/>
<dbReference type="InterPro" id="IPR023415">
    <property type="entry name" value="LDLR_class-A_CS"/>
</dbReference>
<comment type="caution">
    <text evidence="2">Lacks conserved residue(s) required for the propagation of feature annotation.</text>
</comment>
<evidence type="ECO:0000256" key="3">
    <source>
        <dbReference type="SAM" id="MobiDB-lite"/>
    </source>
</evidence>
<feature type="compositionally biased region" description="Basic and acidic residues" evidence="3">
    <location>
        <begin position="352"/>
        <end position="367"/>
    </location>
</feature>
<dbReference type="VEuPathDB" id="VectorBase:ISCI023486"/>
<feature type="domain" description="MAM" evidence="5">
    <location>
        <begin position="398"/>
        <end position="527"/>
    </location>
</feature>
<dbReference type="OrthoDB" id="6516200at2759"/>
<dbReference type="GO" id="GO:0016020">
    <property type="term" value="C:membrane"/>
    <property type="evidence" value="ECO:0007669"/>
    <property type="project" value="InterPro"/>
</dbReference>
<evidence type="ECO:0000256" key="4">
    <source>
        <dbReference type="SAM" id="SignalP"/>
    </source>
</evidence>
<organism evidence="6">
    <name type="scientific">Ixodes scapularis</name>
    <name type="common">Black-legged tick</name>
    <name type="synonym">Deer tick</name>
    <dbReference type="NCBI Taxonomy" id="6945"/>
    <lineage>
        <taxon>Eukaryota</taxon>
        <taxon>Metazoa</taxon>
        <taxon>Ecdysozoa</taxon>
        <taxon>Arthropoda</taxon>
        <taxon>Chelicerata</taxon>
        <taxon>Arachnida</taxon>
        <taxon>Acari</taxon>
        <taxon>Parasitiformes</taxon>
        <taxon>Ixodida</taxon>
        <taxon>Ixodoidea</taxon>
        <taxon>Ixodidae</taxon>
        <taxon>Ixodinae</taxon>
        <taxon>Ixodes</taxon>
    </lineage>
</organism>
<dbReference type="SMART" id="SM00137">
    <property type="entry name" value="MAM"/>
    <property type="match status" value="5"/>
</dbReference>
<dbReference type="InterPro" id="IPR051560">
    <property type="entry name" value="MAM_domain-containing"/>
</dbReference>
<feature type="domain" description="MAM" evidence="5">
    <location>
        <begin position="719"/>
        <end position="876"/>
    </location>
</feature>
<feature type="domain" description="MAM" evidence="5">
    <location>
        <begin position="1066"/>
        <end position="1220"/>
    </location>
</feature>
<feature type="domain" description="MAM" evidence="5">
    <location>
        <begin position="2338"/>
        <end position="2489"/>
    </location>
</feature>
<feature type="disulfide bond" evidence="2">
    <location>
        <begin position="1980"/>
        <end position="1995"/>
    </location>
</feature>
<dbReference type="SUPFAM" id="SSF57424">
    <property type="entry name" value="LDL receptor-like module"/>
    <property type="match status" value="3"/>
</dbReference>
<dbReference type="EMBL" id="GHJT01005590">
    <property type="protein sequence ID" value="MOY39561.1"/>
    <property type="molecule type" value="Transcribed_RNA"/>
</dbReference>
<evidence type="ECO:0000313" key="6">
    <source>
        <dbReference type="EMBL" id="MOY39561.1"/>
    </source>
</evidence>
<dbReference type="VEuPathDB" id="VectorBase:ISCW008505"/>
<name>A0A4D5RSF2_IXOSC</name>
<feature type="domain" description="MAM" evidence="5">
    <location>
        <begin position="878"/>
        <end position="1070"/>
    </location>
</feature>
<feature type="domain" description="MAM" evidence="5">
    <location>
        <begin position="2175"/>
        <end position="2335"/>
    </location>
</feature>
<dbReference type="PROSITE" id="PS50060">
    <property type="entry name" value="MAM_2"/>
    <property type="match status" value="14"/>
</dbReference>
<feature type="domain" description="MAM" evidence="5">
    <location>
        <begin position="1570"/>
        <end position="1733"/>
    </location>
</feature>
<feature type="disulfide bond" evidence="2">
    <location>
        <begin position="1542"/>
        <end position="1560"/>
    </location>
</feature>
<dbReference type="VEuPathDB" id="VectorBase:ISCP_031133"/>
<dbReference type="SMART" id="SM00192">
    <property type="entry name" value="LDLa"/>
    <property type="match status" value="3"/>
</dbReference>
<feature type="chain" id="PRO_5020027459" evidence="4">
    <location>
        <begin position="24"/>
        <end position="2596"/>
    </location>
</feature>
<feature type="disulfide bond" evidence="2">
    <location>
        <begin position="1740"/>
        <end position="1752"/>
    </location>
</feature>
<protein>
    <submittedName>
        <fullName evidence="6">Putative thyroid hormone-induced protein b</fullName>
    </submittedName>
</protein>
<dbReference type="VEuPathDB" id="VectorBase:ISCP_014174"/>
<dbReference type="InterPro" id="IPR002172">
    <property type="entry name" value="LDrepeatLR_classA_rpt"/>
</dbReference>
<dbReference type="PROSITE" id="PS00740">
    <property type="entry name" value="MAM_1"/>
    <property type="match status" value="1"/>
</dbReference>
<feature type="domain" description="MAM" evidence="5">
    <location>
        <begin position="1382"/>
        <end position="1529"/>
    </location>
</feature>
<feature type="compositionally biased region" description="Polar residues" evidence="3">
    <location>
        <begin position="368"/>
        <end position="378"/>
    </location>
</feature>
<feature type="signal peptide" evidence="4">
    <location>
        <begin position="1"/>
        <end position="23"/>
    </location>
</feature>
<dbReference type="VEuPathDB" id="VectorBase:ISCW023486"/>
<dbReference type="VEuPathDB" id="VectorBase:ISCW008509"/>
<keyword evidence="1 2" id="KW-1015">Disulfide bond</keyword>
<dbReference type="PANTHER" id="PTHR23282:SF101">
    <property type="entry name" value="MAM DOMAIN-CONTAINING PROTEIN"/>
    <property type="match status" value="1"/>
</dbReference>
<dbReference type="VEuPathDB" id="VectorBase:ISCW024194"/>
<proteinExistence type="predicted"/>
<feature type="domain" description="MAM" evidence="5">
    <location>
        <begin position="2491"/>
        <end position="2583"/>
    </location>
</feature>
<feature type="domain" description="MAM" evidence="5">
    <location>
        <begin position="542"/>
        <end position="713"/>
    </location>
</feature>
<dbReference type="PROSITE" id="PS01209">
    <property type="entry name" value="LDLRA_1"/>
    <property type="match status" value="1"/>
</dbReference>
<dbReference type="VEuPathDB" id="VectorBase:ISCI008505"/>
<feature type="region of interest" description="Disordered" evidence="3">
    <location>
        <begin position="352"/>
        <end position="399"/>
    </location>
</feature>
<feature type="domain" description="MAM" evidence="5">
    <location>
        <begin position="1222"/>
        <end position="1380"/>
    </location>
</feature>
<dbReference type="CDD" id="cd06263">
    <property type="entry name" value="MAM"/>
    <property type="match status" value="3"/>
</dbReference>
<dbReference type="Gene3D" id="4.10.400.10">
    <property type="entry name" value="Low-density Lipoprotein Receptor"/>
    <property type="match status" value="3"/>
</dbReference>
<feature type="region of interest" description="Disordered" evidence="3">
    <location>
        <begin position="772"/>
        <end position="829"/>
    </location>
</feature>
<dbReference type="VEuPathDB" id="VectorBase:ISCW008401"/>
<feature type="disulfide bond" evidence="2">
    <location>
        <begin position="1759"/>
        <end position="1774"/>
    </location>
</feature>
<sequence length="2596" mass="288307">MAAKARTALGLLVSVVLLCSVKAAQDTCDFEKDLCGYQTKNCSTGACFKVARVSETEIGPSVDHKPGTAGGSCAYAYSKKHGLATLQRTFTGPFCFTGWYYAWGTKRPNAYFRSHLNGSYFVIVHSPTMAFTGSWHKVVYPEKRDQTLNTTRATQLHRNTQNTTTAQEDLTENESTAKPAHKDGSRQFDQRDKGSDTARKGKAQDPTAHSSKNLFSEGWLVPTDVTTGSKGGYVHHTAPNGKWSTAVLSSPKVHPKSENQCLHFYYYIAPAAPWAYAYDLVVSLSSSSKDIRILWHGTRNSLVTGTWIAAQVSFNVKNNFQLDFECSVGLGQHKNFYCALDAVRLAHCERPTGNDLKGSKRKPEVETKQNQNTPSNQKAQRKPAGRTSNTTMTKTTKDHTLGKSNGSYIYFSSFQQIAGATSRIVSEPVISTQLATPCMEFWYIVAGPKAAKLRVQSVPLNGNPQDIKQMSLLWEAEGGEFDDWKLGRLALSGKTRVIFEGIAAGALPPGYVALDDIRIFPNESCDPSPKNASSLREADDILNCDFGKRSFCKWSFTAKMKGVGWLFADMTAPVFKVGPRPLPKGVSGSFIHTNRVQLAMNGGSMQLNSMNVPSQSGLWCATLWYHMFGGLETRLQVTRLALQSDAGSAEMWAPFSVLFREGRTIADRWYSVQRTLDMNARSNRLEIRYETMRYMPSETAIGPIQVTPGACRAVTESQGLCDFEYEMCGWISNKPDKGWRRKEAKLTGMAANTRSGPVDSQYFMELRGGVGSNDAARESQQLKGTPEPNCSNDSDKRDSRTPHRTQRKGTTGTGEPRKNNDTQTPYPKNDWMLASIPVSQEKRFQVVVRGNITDRRNTQSALGFDDVEVSPEPCRPLLECGFEDDLCGYVSDYASEFKWLVGTGRVVRPRLQTEIPKPPSSQTASDDGKSSWTRFAYVDFTVPSGDPFRSETPAPGDAIARLVSPVFDVGDKGDTVLLTFFRKGKAIESMELSQVAYQENGTTTNLLTVQLPEGETWKSISSSLKPSKQSQLVITLKRKKSTDGAAAISVISSGGPSSIPAGESSLSCDFENGTFCGWNATVGVVPFKMNDPANQVPAFPKSDHTLRAFRGRFIYVDSHGKNNAQAGLQSPVIPEKVRDNFCFSIWHWTLPNTRGFLTIYDTVKLHPVFRPLTTVSHHWAHTLFQMQMPAKGDRITVRSYMFNGLLALDDLQITPGSCPEPDKCTFEWGSSCRVYRGIGSARFWTVAPSDSLNIADHTLRSNEGNYLYINTTNVDPAQREARAFLADRKPTPATCLTFWWKGFGTPSNLNIYLHTKETILKDPILSVYTRSTPLWWNVRYVTISSKLTWKLTFEAVSATSKVQSGVMVDDIEFTEGECPSEKLCTFEEDICVPWEQMVTVNASGLNKGWEVQRADQSDILKKDHTLASGEGYYLMFRSTGNKLDSASLVLRQPRFQCGSLWYFISSKSPNGVIMNVKNRIFHSPTKSWKRVIFSLVAAGEQRIIASAGNDKKAFLAIDDLLVDEKLCKNMVLGSEVLDNFTCGNGDTIPTSKVCDFVKDCKDGSDEVDCGACDFKKSTCGWSYPNVGYLPNWQRKRVGEVEGSPKLSAAGLTTGFYMLHQRHPPMDMVISDSPLNGPTIRNTNYACVLNFWYNYNRNNNSAHMDLMMKVNGRQINIWSLRYVYPLPDERTWWHARILLGRYAGDVKLYFAAFGWPWKEGYFAIDEISYAFCGLPPKVASCNVQEFRCANGACIPQLQVCNYVDNCGDGSDEVNCGDHNSGCNFDASFCDWKPIAPAGGVNPGWIRKKPGGNILRQPTRDHTSGLYEGQFLQLDAGSSKVDAEIAGPILESSSLCTVTFFHTIYGSVSSTLTFGIRYKTGGPLIPLWRRTKPTGFFHFIEAYMAFRPRAPFQVFFKGTHNATTNPAYIAIDDVSFYKGCRPYHGKLPVEPVTPRPIGPALCPEGQFTCVASRQCIPLSQVCDFKPQCSDGSDEKNCGACDFSTDLCGLTTDYPNAKFTWNRTSAEEAAKSSSGKYVLPTKDRKNNPQGFYVAFRLTNTDVPRGDPNALLTPPLGQMAHSCTVDFYTFLSATSLSLWFGAQRNRTSDAPAIRRRLALLKGSKSNQTWTKMSVRVGNWNPGVRFYFMTDHENASIDGIQYRGCHPDKDSETYEAGLLVTCSFIASDMCGWFPENLEDELDWVKFGFGQVTRLWQPPFADVGHTGFYMFATNPLNKEARAHLVSKRVDATDNQGRCFSFWYSMRHPNSGTLNLLLRMENNSTNLLWTRSGPQGRSWARGHVEFYADRAHKFVLEAILLASTPAVIAVDEIRVTRGECEDKALSCDFEYSGCGWKLNGWEMNSGRKIGTPDVDHTTETGYGVYARLKSSVGHLASPLLRTIKSSERRCVKFWFYLSGREAEQLNVTRVVSFSVESVIWAVRASQVPQRKWLSGSVDLLGDKDALMVAFIGATSSAPDTAVAVDDILIDEKGCPSAASCDFEDDFCNWWNVGNKTSAMQWYRNSGPTMTDGGPSVDHTLNTARGTYLLLDAQDLSTVQEGVVESEIIAKASDAACFRLFYQIANGSDASLWQWKFATRLGLL</sequence>
<evidence type="ECO:0000256" key="1">
    <source>
        <dbReference type="ARBA" id="ARBA00023157"/>
    </source>
</evidence>
<keyword evidence="4" id="KW-0732">Signal</keyword>
<dbReference type="Pfam" id="PF00057">
    <property type="entry name" value="Ldl_recept_a"/>
    <property type="match status" value="3"/>
</dbReference>
<dbReference type="PROSITE" id="PS50068">
    <property type="entry name" value="LDLRA_2"/>
    <property type="match status" value="3"/>
</dbReference>
<feature type="compositionally biased region" description="Polar residues" evidence="3">
    <location>
        <begin position="151"/>
        <end position="176"/>
    </location>
</feature>
<dbReference type="VEuPathDB" id="VectorBase:ISCI011704"/>
<dbReference type="VEuPathDB" id="VectorBase:ISCI007228"/>
<feature type="domain" description="MAM" evidence="5">
    <location>
        <begin position="1779"/>
        <end position="1940"/>
    </location>
</feature>
<feature type="domain" description="MAM" evidence="5">
    <location>
        <begin position="209"/>
        <end position="350"/>
    </location>
</feature>
<dbReference type="InterPro" id="IPR013320">
    <property type="entry name" value="ConA-like_dom_sf"/>
</dbReference>
<dbReference type="PANTHER" id="PTHR23282">
    <property type="entry name" value="APICAL ENDOSOMAL GLYCOPROTEIN PRECURSOR"/>
    <property type="match status" value="1"/>
</dbReference>
<dbReference type="Gene3D" id="2.60.120.200">
    <property type="match status" value="15"/>
</dbReference>
<feature type="compositionally biased region" description="Polar residues" evidence="3">
    <location>
        <begin position="778"/>
        <end position="792"/>
    </location>
</feature>
<evidence type="ECO:0000259" key="5">
    <source>
        <dbReference type="PROSITE" id="PS50060"/>
    </source>
</evidence>
<dbReference type="SUPFAM" id="SSF49899">
    <property type="entry name" value="Concanavalin A-like lectins/glucanases"/>
    <property type="match status" value="13"/>
</dbReference>
<dbReference type="Pfam" id="PF00629">
    <property type="entry name" value="MAM"/>
    <property type="match status" value="13"/>
</dbReference>
<feature type="disulfide bond" evidence="2">
    <location>
        <begin position="1554"/>
        <end position="1569"/>
    </location>
</feature>
<dbReference type="PRINTS" id="PR00261">
    <property type="entry name" value="LDLRECEPTOR"/>
</dbReference>